<reference evidence="2" key="1">
    <citation type="submission" date="2022-08" db="EMBL/GenBank/DDBJ databases">
        <authorList>
            <consortium name="DOE Joint Genome Institute"/>
            <person name="Min B."/>
            <person name="Riley R."/>
            <person name="Sierra-Patev S."/>
            <person name="Naranjo-Ortiz M."/>
            <person name="Looney B."/>
            <person name="Konkel Z."/>
            <person name="Slot J.C."/>
            <person name="Sakamoto Y."/>
            <person name="Steenwyk J.L."/>
            <person name="Rokas A."/>
            <person name="Carro J."/>
            <person name="Camarero S."/>
            <person name="Ferreira P."/>
            <person name="Molpeceres G."/>
            <person name="Ruiz-Duenas F.J."/>
            <person name="Serrano A."/>
            <person name="Henrissat B."/>
            <person name="Drula E."/>
            <person name="Hughes K.W."/>
            <person name="Mata J.L."/>
            <person name="Ishikawa N.K."/>
            <person name="Vargas-Isla R."/>
            <person name="Ushijima S."/>
            <person name="Smith C.A."/>
            <person name="Ahrendt S."/>
            <person name="Andreopoulos W."/>
            <person name="He G."/>
            <person name="Labutti K."/>
            <person name="Lipzen A."/>
            <person name="Ng V."/>
            <person name="Sandor L."/>
            <person name="Barry K."/>
            <person name="Martinez A.T."/>
            <person name="Xiao Y."/>
            <person name="Gibbons J.G."/>
            <person name="Terashima K."/>
            <person name="Hibbett D.S."/>
            <person name="Grigoriev I.V."/>
        </authorList>
    </citation>
    <scope>NUCLEOTIDE SEQUENCE</scope>
    <source>
        <strain evidence="2">Sp2 HRB7682 ss15</strain>
    </source>
</reference>
<dbReference type="EMBL" id="JANVFS010000001">
    <property type="protein sequence ID" value="KAJ4496317.1"/>
    <property type="molecule type" value="Genomic_DNA"/>
</dbReference>
<feature type="compositionally biased region" description="Polar residues" evidence="1">
    <location>
        <begin position="106"/>
        <end position="139"/>
    </location>
</feature>
<accession>A0A9W9B208</accession>
<evidence type="ECO:0000313" key="2">
    <source>
        <dbReference type="EMBL" id="KAJ4496317.1"/>
    </source>
</evidence>
<feature type="compositionally biased region" description="Acidic residues" evidence="1">
    <location>
        <begin position="142"/>
        <end position="158"/>
    </location>
</feature>
<reference evidence="2" key="2">
    <citation type="journal article" date="2023" name="Proc. Natl. Acad. Sci. U.S.A.">
        <title>A global phylogenomic analysis of the shiitake genus Lentinula.</title>
        <authorList>
            <person name="Sierra-Patev S."/>
            <person name="Min B."/>
            <person name="Naranjo-Ortiz M."/>
            <person name="Looney B."/>
            <person name="Konkel Z."/>
            <person name="Slot J.C."/>
            <person name="Sakamoto Y."/>
            <person name="Steenwyk J.L."/>
            <person name="Rokas A."/>
            <person name="Carro J."/>
            <person name="Camarero S."/>
            <person name="Ferreira P."/>
            <person name="Molpeceres G."/>
            <person name="Ruiz-Duenas F.J."/>
            <person name="Serrano A."/>
            <person name="Henrissat B."/>
            <person name="Drula E."/>
            <person name="Hughes K.W."/>
            <person name="Mata J.L."/>
            <person name="Ishikawa N.K."/>
            <person name="Vargas-Isla R."/>
            <person name="Ushijima S."/>
            <person name="Smith C.A."/>
            <person name="Donoghue J."/>
            <person name="Ahrendt S."/>
            <person name="Andreopoulos W."/>
            <person name="He G."/>
            <person name="LaButti K."/>
            <person name="Lipzen A."/>
            <person name="Ng V."/>
            <person name="Riley R."/>
            <person name="Sandor L."/>
            <person name="Barry K."/>
            <person name="Martinez A.T."/>
            <person name="Xiao Y."/>
            <person name="Gibbons J.G."/>
            <person name="Terashima K."/>
            <person name="Grigoriev I.V."/>
            <person name="Hibbett D."/>
        </authorList>
    </citation>
    <scope>NUCLEOTIDE SEQUENCE</scope>
    <source>
        <strain evidence="2">Sp2 HRB7682 ss15</strain>
    </source>
</reference>
<feature type="region of interest" description="Disordered" evidence="1">
    <location>
        <begin position="262"/>
        <end position="354"/>
    </location>
</feature>
<dbReference type="Proteomes" id="UP001150238">
    <property type="component" value="Unassembled WGS sequence"/>
</dbReference>
<sequence>MLDDILAGVNDGRLRSPFDVVGRFLEGSRATHFSSAFAELFQGMVLRNADDGQDGEMLLDSDGSRPIVSWPLDSHPNTVGGVRVTLNSVGDQNRTGDMPPIEPINNPRQASGRNSSPSRPVSGTNGDAIESDNSMPSLNEVSDSDDESLEWSDDDPEYESNTPFVSSSATYPPPRAQEPRGRFLRAILVPRRGVIRPQYLPRGTIVAGDIADPTPSTSTTTSNNDLLPLQSVSRLENHGHEKQDEADYNSEDQHENGLHFDRTHATADLNTNVMPPLERRNEGSYPQGVTASRFDPQPLSETLIPSDIAAGASDAPPEDDDERHDMLVVPPFTTDGRGRVIAASDEDARDGRSF</sequence>
<proteinExistence type="predicted"/>
<evidence type="ECO:0000313" key="3">
    <source>
        <dbReference type="Proteomes" id="UP001150238"/>
    </source>
</evidence>
<feature type="compositionally biased region" description="Polar residues" evidence="1">
    <location>
        <begin position="159"/>
        <end position="170"/>
    </location>
</feature>
<comment type="caution">
    <text evidence="2">The sequence shown here is derived from an EMBL/GenBank/DDBJ whole genome shotgun (WGS) entry which is preliminary data.</text>
</comment>
<protein>
    <submittedName>
        <fullName evidence="2">Uncharacterized protein</fullName>
    </submittedName>
</protein>
<organism evidence="2 3">
    <name type="scientific">Lentinula lateritia</name>
    <dbReference type="NCBI Taxonomy" id="40482"/>
    <lineage>
        <taxon>Eukaryota</taxon>
        <taxon>Fungi</taxon>
        <taxon>Dikarya</taxon>
        <taxon>Basidiomycota</taxon>
        <taxon>Agaricomycotina</taxon>
        <taxon>Agaricomycetes</taxon>
        <taxon>Agaricomycetidae</taxon>
        <taxon>Agaricales</taxon>
        <taxon>Marasmiineae</taxon>
        <taxon>Omphalotaceae</taxon>
        <taxon>Lentinula</taxon>
    </lineage>
</organism>
<name>A0A9W9B208_9AGAR</name>
<dbReference type="AlphaFoldDB" id="A0A9W9B208"/>
<feature type="region of interest" description="Disordered" evidence="1">
    <location>
        <begin position="88"/>
        <end position="178"/>
    </location>
</feature>
<gene>
    <name evidence="2" type="ORF">C8J55DRAFT_17339</name>
</gene>
<evidence type="ECO:0000256" key="1">
    <source>
        <dbReference type="SAM" id="MobiDB-lite"/>
    </source>
</evidence>